<dbReference type="InterPro" id="IPR003661">
    <property type="entry name" value="HisK_dim/P_dom"/>
</dbReference>
<feature type="modified residue" description="4-aspartylphosphate" evidence="3">
    <location>
        <position position="883"/>
    </location>
</feature>
<proteinExistence type="predicted"/>
<dbReference type="PROSITE" id="PS50109">
    <property type="entry name" value="HIS_KIN"/>
    <property type="match status" value="1"/>
</dbReference>
<feature type="compositionally biased region" description="Low complexity" evidence="4">
    <location>
        <begin position="443"/>
        <end position="457"/>
    </location>
</feature>
<reference evidence="7" key="2">
    <citation type="submission" date="2021-04" db="EMBL/GenBank/DDBJ databases">
        <authorList>
            <person name="Podell S."/>
        </authorList>
    </citation>
    <scope>NUCLEOTIDE SEQUENCE</scope>
    <source>
        <strain evidence="7">Hildebrandi</strain>
    </source>
</reference>
<gene>
    <name evidence="7" type="ORF">IV203_023698</name>
</gene>
<sequence>MNVGGADSDACSRRHQEPNGGMVSSSNHSENLPVEWEASLSKTSRDDDRRTKSVTAAPSTSFASAYSSSPPPNHCHQPHHRNQQQQHHQQQQRNQQTQQPTQPLKRPPLSSPQQSSVRKSSSKEPMPASSRIIDYDSLQVMNFLVHPVWIFDFVQKRMRWANEVALEMWDATSLEELQHRNFHDISDAASKRMQDYHLQFDRGIHNFFEQYTLYPKGVAKTVHMNVSGVRFRTKTWNNNNNGCNPTITVDDHFSIFCEGIPLVEQELLNENLRGLEMLRHLPIAVCQFDIEGKVMFQNPQASMVLVANEESNDTNNTEQVIDADNSHKQDESSSSYFDEDDEEQEEQVLKEELGNLLTSTTTIVEDEDERVPVLKEEMGNSTTSTTTIFGDIAKKNTNPPMVNRHHLPPSPPPPPPPIDAATPEIPKNSSSVSSASPYPGDQSSTTSNSNSPSSTSPYKHQRLQGSLLSRFVDKTLGKKVLREIQTNAQHNKNMKTDDVNKQIDLEAMIHTHEGPKWSAVQLRVCKDPVTGDPVILYSAMDNSDAIRAQKEKEARERKSEFLAIMAHEIRTPLHQVTGFIDLLHDTDLSKEQQSYVNLLRSSAKGLMTVISDVLDYSKLEAGKMKLECIPYEPFSVVEGSLAVVRGSCEEKGLELKLEWSKDIPFRILGDPNRLRQILLNLLSNSVKFTTHGGVYVTAMKVLDDKKSEEPKSPGHKSTSALLPQPMVKFVVRDTGIGIEEEHRNMIFNDYYQGDVSIARTHGGTGLGLSICKLLVSRMGGTIGVDSEYGKGSAFWFCLPADVPIERISPDVTPSPNTQDYGKKEKTLNVLIAEDNVVNQKLLKRMLERMGHTAVVAENGMEAIQQIEARKEEVGGYFDVVLMDIQMPVIDGLEATRRLRSMGYADLPIYGLTASVGRSDYAELGFDDWLPKPIPLKRLREKLANIRLSHDSHNNPDS</sequence>
<protein>
    <submittedName>
        <fullName evidence="7">Sensor histidine kinase</fullName>
    </submittedName>
</protein>
<dbReference type="Pfam" id="PF00512">
    <property type="entry name" value="HisKA"/>
    <property type="match status" value="1"/>
</dbReference>
<evidence type="ECO:0000256" key="1">
    <source>
        <dbReference type="ARBA" id="ARBA00022553"/>
    </source>
</evidence>
<dbReference type="InterPro" id="IPR003594">
    <property type="entry name" value="HATPase_dom"/>
</dbReference>
<dbReference type="OrthoDB" id="43082at2759"/>
<dbReference type="EMBL" id="JAGRRH010000026">
    <property type="protein sequence ID" value="KAG7341745.1"/>
    <property type="molecule type" value="Genomic_DNA"/>
</dbReference>
<organism evidence="7 8">
    <name type="scientific">Nitzschia inconspicua</name>
    <dbReference type="NCBI Taxonomy" id="303405"/>
    <lineage>
        <taxon>Eukaryota</taxon>
        <taxon>Sar</taxon>
        <taxon>Stramenopiles</taxon>
        <taxon>Ochrophyta</taxon>
        <taxon>Bacillariophyta</taxon>
        <taxon>Bacillariophyceae</taxon>
        <taxon>Bacillariophycidae</taxon>
        <taxon>Bacillariales</taxon>
        <taxon>Bacillariaceae</taxon>
        <taxon>Nitzschia</taxon>
    </lineage>
</organism>
<dbReference type="CDD" id="cd17546">
    <property type="entry name" value="REC_hyHK_CKI1_RcsC-like"/>
    <property type="match status" value="1"/>
</dbReference>
<dbReference type="PROSITE" id="PS50110">
    <property type="entry name" value="RESPONSE_REGULATORY"/>
    <property type="match status" value="1"/>
</dbReference>
<dbReference type="CDD" id="cd00082">
    <property type="entry name" value="HisKA"/>
    <property type="match status" value="1"/>
</dbReference>
<keyword evidence="8" id="KW-1185">Reference proteome</keyword>
<dbReference type="SMART" id="SM00387">
    <property type="entry name" value="HATPase_c"/>
    <property type="match status" value="1"/>
</dbReference>
<feature type="domain" description="Response regulatory" evidence="6">
    <location>
        <begin position="828"/>
        <end position="946"/>
    </location>
</feature>
<dbReference type="CDD" id="cd16922">
    <property type="entry name" value="HATPase_EvgS-ArcB-TorS-like"/>
    <property type="match status" value="1"/>
</dbReference>
<evidence type="ECO:0000313" key="7">
    <source>
        <dbReference type="EMBL" id="KAG7341745.1"/>
    </source>
</evidence>
<dbReference type="Proteomes" id="UP000693970">
    <property type="component" value="Unassembled WGS sequence"/>
</dbReference>
<evidence type="ECO:0000259" key="6">
    <source>
        <dbReference type="PROSITE" id="PS50110"/>
    </source>
</evidence>
<evidence type="ECO:0000256" key="4">
    <source>
        <dbReference type="SAM" id="MobiDB-lite"/>
    </source>
</evidence>
<feature type="compositionally biased region" description="Polar residues" evidence="4">
    <location>
        <begin position="379"/>
        <end position="388"/>
    </location>
</feature>
<accession>A0A9K3KEP3</accession>
<feature type="compositionally biased region" description="Pro residues" evidence="4">
    <location>
        <begin position="408"/>
        <end position="418"/>
    </location>
</feature>
<dbReference type="FunFam" id="3.30.565.10:FF:000010">
    <property type="entry name" value="Sensor histidine kinase RcsC"/>
    <property type="match status" value="1"/>
</dbReference>
<dbReference type="Pfam" id="PF02518">
    <property type="entry name" value="HATPase_c"/>
    <property type="match status" value="1"/>
</dbReference>
<keyword evidence="7" id="KW-0418">Kinase</keyword>
<feature type="region of interest" description="Disordered" evidence="4">
    <location>
        <begin position="320"/>
        <end position="465"/>
    </location>
</feature>
<comment type="caution">
    <text evidence="7">The sequence shown here is derived from an EMBL/GenBank/DDBJ whole genome shotgun (WGS) entry which is preliminary data.</text>
</comment>
<keyword evidence="7" id="KW-0808">Transferase</keyword>
<reference evidence="7" key="1">
    <citation type="journal article" date="2021" name="Sci. Rep.">
        <title>Diploid genomic architecture of Nitzschia inconspicua, an elite biomass production diatom.</title>
        <authorList>
            <person name="Oliver A."/>
            <person name="Podell S."/>
            <person name="Pinowska A."/>
            <person name="Traller J.C."/>
            <person name="Smith S.R."/>
            <person name="McClure R."/>
            <person name="Beliaev A."/>
            <person name="Bohutskyi P."/>
            <person name="Hill E.A."/>
            <person name="Rabines A."/>
            <person name="Zheng H."/>
            <person name="Allen L.Z."/>
            <person name="Kuo A."/>
            <person name="Grigoriev I.V."/>
            <person name="Allen A.E."/>
            <person name="Hazlebeck D."/>
            <person name="Allen E.E."/>
        </authorList>
    </citation>
    <scope>NUCLEOTIDE SEQUENCE</scope>
    <source>
        <strain evidence="7">Hildebrandi</strain>
    </source>
</reference>
<feature type="compositionally biased region" description="Acidic residues" evidence="4">
    <location>
        <begin position="337"/>
        <end position="346"/>
    </location>
</feature>
<feature type="domain" description="Histidine kinase" evidence="5">
    <location>
        <begin position="564"/>
        <end position="802"/>
    </location>
</feature>
<dbReference type="SMART" id="SM00388">
    <property type="entry name" value="HisKA"/>
    <property type="match status" value="1"/>
</dbReference>
<feature type="region of interest" description="Disordered" evidence="4">
    <location>
        <begin position="1"/>
        <end position="128"/>
    </location>
</feature>
<dbReference type="InterPro" id="IPR005467">
    <property type="entry name" value="His_kinase_dom"/>
</dbReference>
<dbReference type="SMART" id="SM00448">
    <property type="entry name" value="REC"/>
    <property type="match status" value="1"/>
</dbReference>
<keyword evidence="2" id="KW-0902">Two-component regulatory system</keyword>
<evidence type="ECO:0000259" key="5">
    <source>
        <dbReference type="PROSITE" id="PS50109"/>
    </source>
</evidence>
<dbReference type="AlphaFoldDB" id="A0A9K3KEP3"/>
<keyword evidence="1 3" id="KW-0597">Phosphoprotein</keyword>
<evidence type="ECO:0000256" key="3">
    <source>
        <dbReference type="PROSITE-ProRule" id="PRU00169"/>
    </source>
</evidence>
<feature type="compositionally biased region" description="Low complexity" evidence="4">
    <location>
        <begin position="53"/>
        <end position="68"/>
    </location>
</feature>
<name>A0A9K3KEP3_9STRA</name>
<dbReference type="Pfam" id="PF00072">
    <property type="entry name" value="Response_reg"/>
    <property type="match status" value="1"/>
</dbReference>
<feature type="compositionally biased region" description="Low complexity" evidence="4">
    <location>
        <begin position="83"/>
        <end position="103"/>
    </location>
</feature>
<dbReference type="GO" id="GO:0000155">
    <property type="term" value="F:phosphorelay sensor kinase activity"/>
    <property type="evidence" value="ECO:0007669"/>
    <property type="project" value="InterPro"/>
</dbReference>
<dbReference type="PANTHER" id="PTHR45339">
    <property type="entry name" value="HYBRID SIGNAL TRANSDUCTION HISTIDINE KINASE J"/>
    <property type="match status" value="1"/>
</dbReference>
<evidence type="ECO:0000313" key="8">
    <source>
        <dbReference type="Proteomes" id="UP000693970"/>
    </source>
</evidence>
<dbReference type="PANTHER" id="PTHR45339:SF1">
    <property type="entry name" value="HYBRID SIGNAL TRANSDUCTION HISTIDINE KINASE J"/>
    <property type="match status" value="1"/>
</dbReference>
<evidence type="ECO:0000256" key="2">
    <source>
        <dbReference type="ARBA" id="ARBA00023012"/>
    </source>
</evidence>
<dbReference type="InterPro" id="IPR001789">
    <property type="entry name" value="Sig_transdc_resp-reg_receiver"/>
</dbReference>